<name>A0A1B6MEG1_9HEMI</name>
<feature type="region of interest" description="Disordered" evidence="1">
    <location>
        <begin position="84"/>
        <end position="113"/>
    </location>
</feature>
<sequence length="652" mass="74253">EGSFKDDNYQNTYKELLWVRHDQNGETDVRDVVKKLILGWKDYYKAPVEQFTYAIIREALSQTAGIIQRNTKLERLCKIIKDTTGPGLQATQPTPPPKIPTPTTTPTTLTPVTTPASDGLWPIDLIWPDRNTKGGFSKVETEIIANVVGYPKCMERIVKRIYIGNLQLGSMIQGNLQIRDLVLSHGLADQRITMNSNATLTISRGREYFTVHIPCVVPLIFFFYKYRMTSLNFEGHLIVEMNDGPMTLSVTMRREKDGTCSLMEGSVTDLTANLMGYKVVVWIIPKLGKNNRTEADSVRSVLLENTDGWEKFYLVQVENFAYTMIKEAFRQTSQPQVLESSGQLNSMCTRINESPRKGPSTPRRRIRPTVSPPVECPPPTYWPGDQDEWPDRDLCRLFNTVSTREVEAVVGRHDCLQMSNERKYIGWRRLSSRTKDNLRVGELELSNGIVNQRITISKDTGIALRVVDSKHLTIQIDCVVPIVIFLYHYSMPSVRSKGTIRFEVSDGPLELLVNLVAEDDGSCSIVDGSIAEGRDSGGFKVTMQAKPEQQNKDEQKEIKVHRTMKKYIAGGVFQKMLEAQVEEFVHTMIKEAVEQRYNVIQYNQDLNRRCIIINEKRRTEDSSDAVYPRARQIPKPKKVKKEKVAEVIILKN</sequence>
<protein>
    <submittedName>
        <fullName evidence="2">Uncharacterized protein</fullName>
    </submittedName>
</protein>
<accession>A0A1B6MEG1</accession>
<gene>
    <name evidence="2" type="ORF">g.10213</name>
</gene>
<feature type="compositionally biased region" description="Pro residues" evidence="1">
    <location>
        <begin position="370"/>
        <end position="381"/>
    </location>
</feature>
<proteinExistence type="predicted"/>
<reference evidence="2" key="1">
    <citation type="submission" date="2015-11" db="EMBL/GenBank/DDBJ databases">
        <title>De novo transcriptome assembly of four potential Pierce s Disease insect vectors from Arizona vineyards.</title>
        <authorList>
            <person name="Tassone E.E."/>
        </authorList>
    </citation>
    <scope>NUCLEOTIDE SEQUENCE</scope>
</reference>
<evidence type="ECO:0000313" key="2">
    <source>
        <dbReference type="EMBL" id="JAT34313.1"/>
    </source>
</evidence>
<evidence type="ECO:0000256" key="1">
    <source>
        <dbReference type="SAM" id="MobiDB-lite"/>
    </source>
</evidence>
<feature type="region of interest" description="Disordered" evidence="1">
    <location>
        <begin position="349"/>
        <end position="383"/>
    </location>
</feature>
<feature type="compositionally biased region" description="Low complexity" evidence="1">
    <location>
        <begin position="101"/>
        <end position="113"/>
    </location>
</feature>
<dbReference type="EMBL" id="GEBQ01005664">
    <property type="protein sequence ID" value="JAT34313.1"/>
    <property type="molecule type" value="Transcribed_RNA"/>
</dbReference>
<organism evidence="2">
    <name type="scientific">Graphocephala atropunctata</name>
    <dbReference type="NCBI Taxonomy" id="36148"/>
    <lineage>
        <taxon>Eukaryota</taxon>
        <taxon>Metazoa</taxon>
        <taxon>Ecdysozoa</taxon>
        <taxon>Arthropoda</taxon>
        <taxon>Hexapoda</taxon>
        <taxon>Insecta</taxon>
        <taxon>Pterygota</taxon>
        <taxon>Neoptera</taxon>
        <taxon>Paraneoptera</taxon>
        <taxon>Hemiptera</taxon>
        <taxon>Auchenorrhyncha</taxon>
        <taxon>Membracoidea</taxon>
        <taxon>Cicadellidae</taxon>
        <taxon>Cicadellinae</taxon>
        <taxon>Cicadellini</taxon>
        <taxon>Graphocephala</taxon>
    </lineage>
</organism>
<dbReference type="AlphaFoldDB" id="A0A1B6MEG1"/>
<feature type="non-terminal residue" evidence="2">
    <location>
        <position position="1"/>
    </location>
</feature>